<dbReference type="AlphaFoldDB" id="A0A228I8H2"/>
<evidence type="ECO:0008006" key="3">
    <source>
        <dbReference type="Google" id="ProtNLM"/>
    </source>
</evidence>
<reference evidence="1 2" key="2">
    <citation type="submission" date="2017-08" db="EMBL/GenBank/DDBJ databases">
        <title>WGS of novel Burkholderia cepaca complex species.</title>
        <authorList>
            <person name="Lipuma J."/>
            <person name="Spilker T."/>
        </authorList>
    </citation>
    <scope>NUCLEOTIDE SEQUENCE [LARGE SCALE GENOMIC DNA]</scope>
    <source>
        <strain evidence="1 2">AU17325</strain>
    </source>
</reference>
<dbReference type="Proteomes" id="UP000214600">
    <property type="component" value="Unassembled WGS sequence"/>
</dbReference>
<accession>A0A228I8H2</accession>
<proteinExistence type="predicted"/>
<sequence>MKPLFRFLSATSLVALCIALVGCEKSPFEKQPGETVAIAQVPAAVKATIDRQSQGGSVKEIEKLTRNGKTFYRASVLQNGQEQKFVVAEDGALMATRAGDDEEDDD</sequence>
<comment type="caution">
    <text evidence="1">The sequence shown here is derived from an EMBL/GenBank/DDBJ whole genome shotgun (WGS) entry which is preliminary data.</text>
</comment>
<reference evidence="2" key="1">
    <citation type="submission" date="2017-06" db="EMBL/GenBank/DDBJ databases">
        <authorList>
            <person name="LiPuma J."/>
            <person name="Spilker T."/>
        </authorList>
    </citation>
    <scope>NUCLEOTIDE SEQUENCE [LARGE SCALE GENOMIC DNA]</scope>
    <source>
        <strain evidence="2">AU17325</strain>
    </source>
</reference>
<protein>
    <recommendedName>
        <fullName evidence="3">PepSY domain-containing protein</fullName>
    </recommendedName>
</protein>
<name>A0A228I8H2_9BURK</name>
<dbReference type="GeneID" id="99664832"/>
<gene>
    <name evidence="1" type="ORF">CFB84_28715</name>
</gene>
<dbReference type="RefSeq" id="WP_011875853.1">
    <property type="nucleotide sequence ID" value="NZ_CP184471.1"/>
</dbReference>
<organism evidence="1 2">
    <name type="scientific">Burkholderia aenigmatica</name>
    <dbReference type="NCBI Taxonomy" id="2015348"/>
    <lineage>
        <taxon>Bacteria</taxon>
        <taxon>Pseudomonadati</taxon>
        <taxon>Pseudomonadota</taxon>
        <taxon>Betaproteobacteria</taxon>
        <taxon>Burkholderiales</taxon>
        <taxon>Burkholderiaceae</taxon>
        <taxon>Burkholderia</taxon>
        <taxon>Burkholderia cepacia complex</taxon>
    </lineage>
</organism>
<dbReference type="Gene3D" id="3.10.450.360">
    <property type="match status" value="1"/>
</dbReference>
<dbReference type="OrthoDB" id="8970203at2"/>
<dbReference type="PROSITE" id="PS51257">
    <property type="entry name" value="PROKAR_LIPOPROTEIN"/>
    <property type="match status" value="1"/>
</dbReference>
<evidence type="ECO:0000313" key="1">
    <source>
        <dbReference type="EMBL" id="OXI38636.1"/>
    </source>
</evidence>
<evidence type="ECO:0000313" key="2">
    <source>
        <dbReference type="Proteomes" id="UP000214600"/>
    </source>
</evidence>
<dbReference type="EMBL" id="NKFA01000014">
    <property type="protein sequence ID" value="OXI38636.1"/>
    <property type="molecule type" value="Genomic_DNA"/>
</dbReference>